<dbReference type="Proteomes" id="UP000246410">
    <property type="component" value="Unassembled WGS sequence"/>
</dbReference>
<evidence type="ECO:0000313" key="2">
    <source>
        <dbReference type="Proteomes" id="UP000246410"/>
    </source>
</evidence>
<name>A0A317NVB4_9NOCA</name>
<organism evidence="1 2">
    <name type="scientific">Nocardia neocaledoniensis</name>
    <dbReference type="NCBI Taxonomy" id="236511"/>
    <lineage>
        <taxon>Bacteria</taxon>
        <taxon>Bacillati</taxon>
        <taxon>Actinomycetota</taxon>
        <taxon>Actinomycetes</taxon>
        <taxon>Mycobacteriales</taxon>
        <taxon>Nocardiaceae</taxon>
        <taxon>Nocardia</taxon>
    </lineage>
</organism>
<keyword evidence="2" id="KW-1185">Reference proteome</keyword>
<accession>A0A317NVB4</accession>
<reference evidence="1 2" key="1">
    <citation type="submission" date="2018-05" db="EMBL/GenBank/DDBJ databases">
        <title>Genomic Encyclopedia of Type Strains, Phase IV (KMG-IV): sequencing the most valuable type-strain genomes for metagenomic binning, comparative biology and taxonomic classification.</title>
        <authorList>
            <person name="Goeker M."/>
        </authorList>
    </citation>
    <scope>NUCLEOTIDE SEQUENCE [LARGE SCALE GENOMIC DNA]</scope>
    <source>
        <strain evidence="1 2">DSM 44717</strain>
    </source>
</reference>
<evidence type="ECO:0000313" key="1">
    <source>
        <dbReference type="EMBL" id="PWV77758.1"/>
    </source>
</evidence>
<sequence>MAEPVPTREQARQLLARVFGPSTAFSILESNHGWICREMRPQETRPRTGPPTNLGMGSYVVNKHTGVITAHSSMGLEAIGKEFDQTTEAGLPPQGYQVYPKQRRIHLTRVFEDPNTIIYRVHLTFLANPDSPGITQDVEITKNPIRHRPTDRVSGVATSWAYAQSRSTGTWPAEGTIEQ</sequence>
<dbReference type="EMBL" id="QGTL01000003">
    <property type="protein sequence ID" value="PWV77758.1"/>
    <property type="molecule type" value="Genomic_DNA"/>
</dbReference>
<proteinExistence type="predicted"/>
<gene>
    <name evidence="1" type="ORF">DFR69_103357</name>
</gene>
<protein>
    <submittedName>
        <fullName evidence="1">Uncharacterized protein</fullName>
    </submittedName>
</protein>
<dbReference type="AlphaFoldDB" id="A0A317NVB4"/>
<comment type="caution">
    <text evidence="1">The sequence shown here is derived from an EMBL/GenBank/DDBJ whole genome shotgun (WGS) entry which is preliminary data.</text>
</comment>